<evidence type="ECO:0000256" key="1">
    <source>
        <dbReference type="SAM" id="MobiDB-lite"/>
    </source>
</evidence>
<sequence length="242" mass="27560">MKKWQHRRCVTRKDTADYRRIKQCNIFKCANCTLQNIENVLHSEAGATNFIPSENTVGREETIMEKVNSSPSLRPSILSNMDPGSSQTVDDLQIEPSGSSSSETGEEKSNMDSEPAAYQLLSNKFQIVEGGSTKKSNILIDGSGLNFSYGVKRKNQAGVTWRCNFRELKGEEILSVFIIDNFKRDIDEANTWNLEPFDSYQVIKTHPDASAQNMLQEMMVKILRHLRQLYIQRPEKRFKAST</sequence>
<evidence type="ECO:0000313" key="3">
    <source>
        <dbReference type="Proteomes" id="UP000000305"/>
    </source>
</evidence>
<dbReference type="PANTHER" id="PTHR20956">
    <property type="entry name" value="HEH2P"/>
    <property type="match status" value="1"/>
</dbReference>
<accession>E9GR27</accession>
<feature type="region of interest" description="Disordered" evidence="1">
    <location>
        <begin position="66"/>
        <end position="113"/>
    </location>
</feature>
<name>E9GR27_DAPPU</name>
<proteinExistence type="predicted"/>
<gene>
    <name evidence="2" type="ORF">DAPPUDRAFT_320780</name>
</gene>
<dbReference type="HOGENOM" id="CLU_1148213_0_0_1"/>
<dbReference type="KEGG" id="dpx:DAPPUDRAFT_320780"/>
<dbReference type="InParanoid" id="E9GR27"/>
<organism evidence="2 3">
    <name type="scientific">Daphnia pulex</name>
    <name type="common">Water flea</name>
    <dbReference type="NCBI Taxonomy" id="6669"/>
    <lineage>
        <taxon>Eukaryota</taxon>
        <taxon>Metazoa</taxon>
        <taxon>Ecdysozoa</taxon>
        <taxon>Arthropoda</taxon>
        <taxon>Crustacea</taxon>
        <taxon>Branchiopoda</taxon>
        <taxon>Diplostraca</taxon>
        <taxon>Cladocera</taxon>
        <taxon>Anomopoda</taxon>
        <taxon>Daphniidae</taxon>
        <taxon>Daphnia</taxon>
    </lineage>
</organism>
<reference evidence="2 3" key="1">
    <citation type="journal article" date="2011" name="Science">
        <title>The ecoresponsive genome of Daphnia pulex.</title>
        <authorList>
            <person name="Colbourne J.K."/>
            <person name="Pfrender M.E."/>
            <person name="Gilbert D."/>
            <person name="Thomas W.K."/>
            <person name="Tucker A."/>
            <person name="Oakley T.H."/>
            <person name="Tokishita S."/>
            <person name="Aerts A."/>
            <person name="Arnold G.J."/>
            <person name="Basu M.K."/>
            <person name="Bauer D.J."/>
            <person name="Caceres C.E."/>
            <person name="Carmel L."/>
            <person name="Casola C."/>
            <person name="Choi J.H."/>
            <person name="Detter J.C."/>
            <person name="Dong Q."/>
            <person name="Dusheyko S."/>
            <person name="Eads B.D."/>
            <person name="Frohlich T."/>
            <person name="Geiler-Samerotte K.A."/>
            <person name="Gerlach D."/>
            <person name="Hatcher P."/>
            <person name="Jogdeo S."/>
            <person name="Krijgsveld J."/>
            <person name="Kriventseva E.V."/>
            <person name="Kultz D."/>
            <person name="Laforsch C."/>
            <person name="Lindquist E."/>
            <person name="Lopez J."/>
            <person name="Manak J.R."/>
            <person name="Muller J."/>
            <person name="Pangilinan J."/>
            <person name="Patwardhan R.P."/>
            <person name="Pitluck S."/>
            <person name="Pritham E.J."/>
            <person name="Rechtsteiner A."/>
            <person name="Rho M."/>
            <person name="Rogozin I.B."/>
            <person name="Sakarya O."/>
            <person name="Salamov A."/>
            <person name="Schaack S."/>
            <person name="Shapiro H."/>
            <person name="Shiga Y."/>
            <person name="Skalitzky C."/>
            <person name="Smith Z."/>
            <person name="Souvorov A."/>
            <person name="Sung W."/>
            <person name="Tang Z."/>
            <person name="Tsuchiya D."/>
            <person name="Tu H."/>
            <person name="Vos H."/>
            <person name="Wang M."/>
            <person name="Wolf Y.I."/>
            <person name="Yamagata H."/>
            <person name="Yamada T."/>
            <person name="Ye Y."/>
            <person name="Shaw J.R."/>
            <person name="Andrews J."/>
            <person name="Crease T.J."/>
            <person name="Tang H."/>
            <person name="Lucas S.M."/>
            <person name="Robertson H.M."/>
            <person name="Bork P."/>
            <person name="Koonin E.V."/>
            <person name="Zdobnov E.M."/>
            <person name="Grigoriev I.V."/>
            <person name="Lynch M."/>
            <person name="Boore J.L."/>
        </authorList>
    </citation>
    <scope>NUCLEOTIDE SEQUENCE [LARGE SCALE GENOMIC DNA]</scope>
</reference>
<feature type="compositionally biased region" description="Polar residues" evidence="1">
    <location>
        <begin position="67"/>
        <end position="90"/>
    </location>
</feature>
<keyword evidence="3" id="KW-1185">Reference proteome</keyword>
<dbReference type="PANTHER" id="PTHR20956:SF12">
    <property type="entry name" value="FLYWCH-TYPE DOMAIN-CONTAINING PROTEIN"/>
    <property type="match status" value="1"/>
</dbReference>
<evidence type="ECO:0008006" key="4">
    <source>
        <dbReference type="Google" id="ProtNLM"/>
    </source>
</evidence>
<evidence type="ECO:0000313" key="2">
    <source>
        <dbReference type="EMBL" id="EFX78066.1"/>
    </source>
</evidence>
<dbReference type="Proteomes" id="UP000000305">
    <property type="component" value="Unassembled WGS sequence"/>
</dbReference>
<dbReference type="EMBL" id="GL732559">
    <property type="protein sequence ID" value="EFX78066.1"/>
    <property type="molecule type" value="Genomic_DNA"/>
</dbReference>
<protein>
    <recommendedName>
        <fullName evidence="4">FLYWCH-type domain-containing protein</fullName>
    </recommendedName>
</protein>
<dbReference type="AlphaFoldDB" id="E9GR27"/>